<dbReference type="InterPro" id="IPR039261">
    <property type="entry name" value="FNR_nucleotide-bd"/>
</dbReference>
<dbReference type="STRING" id="644801.Psest_3191"/>
<dbReference type="AlphaFoldDB" id="L0GNU3"/>
<evidence type="ECO:0000259" key="3">
    <source>
        <dbReference type="PROSITE" id="PS51384"/>
    </source>
</evidence>
<dbReference type="EMBL" id="CP003071">
    <property type="protein sequence ID" value="AGA87686.1"/>
    <property type="molecule type" value="Genomic_DNA"/>
</dbReference>
<evidence type="ECO:0000259" key="2">
    <source>
        <dbReference type="PROSITE" id="PS51085"/>
    </source>
</evidence>
<dbReference type="NCBIfam" id="NF004317">
    <property type="entry name" value="PRK05713.1"/>
    <property type="match status" value="1"/>
</dbReference>
<dbReference type="PANTHER" id="PTHR47354">
    <property type="entry name" value="NADH OXIDOREDUCTASE HCR"/>
    <property type="match status" value="1"/>
</dbReference>
<dbReference type="RefSeq" id="WP_015277921.1">
    <property type="nucleotide sequence ID" value="NC_019936.1"/>
</dbReference>
<comment type="cofactor">
    <cofactor evidence="1">
        <name>[2Fe-2S] cluster</name>
        <dbReference type="ChEBI" id="CHEBI:190135"/>
    </cofactor>
</comment>
<proteinExistence type="predicted"/>
<dbReference type="eggNOG" id="COG0633">
    <property type="taxonomic scope" value="Bacteria"/>
</dbReference>
<dbReference type="GO" id="GO:0051536">
    <property type="term" value="F:iron-sulfur cluster binding"/>
    <property type="evidence" value="ECO:0007669"/>
    <property type="project" value="InterPro"/>
</dbReference>
<dbReference type="KEGG" id="psh:Psest_3191"/>
<dbReference type="PROSITE" id="PS51384">
    <property type="entry name" value="FAD_FR"/>
    <property type="match status" value="1"/>
</dbReference>
<dbReference type="GO" id="GO:0016491">
    <property type="term" value="F:oxidoreductase activity"/>
    <property type="evidence" value="ECO:0007669"/>
    <property type="project" value="InterPro"/>
</dbReference>
<dbReference type="Gene3D" id="2.40.30.10">
    <property type="entry name" value="Translation factors"/>
    <property type="match status" value="1"/>
</dbReference>
<dbReference type="InterPro" id="IPR050415">
    <property type="entry name" value="MRET"/>
</dbReference>
<organism evidence="4 5">
    <name type="scientific">Stutzerimonas stutzeri RCH2</name>
    <dbReference type="NCBI Taxonomy" id="644801"/>
    <lineage>
        <taxon>Bacteria</taxon>
        <taxon>Pseudomonadati</taxon>
        <taxon>Pseudomonadota</taxon>
        <taxon>Gammaproteobacteria</taxon>
        <taxon>Pseudomonadales</taxon>
        <taxon>Pseudomonadaceae</taxon>
        <taxon>Stutzerimonas</taxon>
    </lineage>
</organism>
<dbReference type="InterPro" id="IPR017927">
    <property type="entry name" value="FAD-bd_FR_type"/>
</dbReference>
<dbReference type="InterPro" id="IPR001041">
    <property type="entry name" value="2Fe-2S_ferredoxin-type"/>
</dbReference>
<reference evidence="4 5" key="1">
    <citation type="submission" date="2011-10" db="EMBL/GenBank/DDBJ databases">
        <title>Complete sequence of chromosome of Pseudomonas stutzeri RCH2.</title>
        <authorList>
            <consortium name="US DOE Joint Genome Institute"/>
            <person name="Lucas S."/>
            <person name="Han J."/>
            <person name="Lapidus A."/>
            <person name="Cheng J.-F."/>
            <person name="Goodwin L."/>
            <person name="Pitluck S."/>
            <person name="Peters L."/>
            <person name="Ovchinnikova G."/>
            <person name="Zeytun A."/>
            <person name="Lu M."/>
            <person name="Detter J.C."/>
            <person name="Han C."/>
            <person name="Tapia R."/>
            <person name="Land M."/>
            <person name="Hauser L."/>
            <person name="Kyrpides N."/>
            <person name="Ivanova N."/>
            <person name="Pagani I."/>
            <person name="Chakraborty R."/>
            <person name="Arkin A."/>
            <person name="Dehal P."/>
            <person name="Wall J."/>
            <person name="Hazen T."/>
            <person name="Woyke T."/>
        </authorList>
    </citation>
    <scope>NUCLEOTIDE SEQUENCE [LARGE SCALE GENOMIC DNA]</scope>
    <source>
        <strain evidence="4 5">RCH2</strain>
    </source>
</reference>
<feature type="domain" description="2Fe-2S ferredoxin-type" evidence="2">
    <location>
        <begin position="1"/>
        <end position="88"/>
    </location>
</feature>
<dbReference type="SUPFAM" id="SSF63380">
    <property type="entry name" value="Riboflavin synthase domain-like"/>
    <property type="match status" value="1"/>
</dbReference>
<dbReference type="PRINTS" id="PR00371">
    <property type="entry name" value="FPNCR"/>
</dbReference>
<dbReference type="eggNOG" id="COG0543">
    <property type="taxonomic scope" value="Bacteria"/>
</dbReference>
<dbReference type="CDD" id="cd00207">
    <property type="entry name" value="fer2"/>
    <property type="match status" value="1"/>
</dbReference>
<feature type="domain" description="FAD-binding FR-type" evidence="3">
    <location>
        <begin position="89"/>
        <end position="187"/>
    </location>
</feature>
<dbReference type="Gene3D" id="3.40.50.80">
    <property type="entry name" value="Nucleotide-binding domain of ferredoxin-NADP reductase (FNR) module"/>
    <property type="match status" value="1"/>
</dbReference>
<dbReference type="Pfam" id="PF00175">
    <property type="entry name" value="NAD_binding_1"/>
    <property type="match status" value="1"/>
</dbReference>
<dbReference type="Pfam" id="PF00111">
    <property type="entry name" value="Fer2"/>
    <property type="match status" value="1"/>
</dbReference>
<sequence>MPELRHAGRGWTVAPGTILLDALIDAGVPVPYSCRAGSCHACLVRCVDGEPNDLQPDLLSPEQRAAGWRLACQCRIAGDLGVQVFDPCRDGQAARVESVQWLSSNVLRLRLVPERPLRYRAGQHLLLWTATGIARPYSLASLPGDDPWLEFHLDCSRPGAFCDIARQLRPDDALQLGDLHGGALHYEPDWSERPLLLLAAGTGLAPLWGLLRESLRHGHSGPIRLLHVGNDGHYLREPLQELASRHANLQLEWIDAGERDRALGALRPVARQEIALLCGGSAFVEACARQLFLAGLPRGQIFSDVFVGASPPPSADQLLIMESTKPA</sequence>
<dbReference type="PROSITE" id="PS51085">
    <property type="entry name" value="2FE2S_FER_2"/>
    <property type="match status" value="1"/>
</dbReference>
<dbReference type="InterPro" id="IPR001433">
    <property type="entry name" value="OxRdtase_FAD/NAD-bd"/>
</dbReference>
<dbReference type="Gene3D" id="3.10.20.30">
    <property type="match status" value="1"/>
</dbReference>
<protein>
    <submittedName>
        <fullName evidence="4">2-polyprenylphenol hydroxylase-like oxidoreductase</fullName>
    </submittedName>
</protein>
<dbReference type="PANTHER" id="PTHR47354:SF3">
    <property type="entry name" value="OXIDOREDUCTASE-RELATED"/>
    <property type="match status" value="1"/>
</dbReference>
<gene>
    <name evidence="4" type="ORF">Psest_3191</name>
</gene>
<dbReference type="InterPro" id="IPR036010">
    <property type="entry name" value="2Fe-2S_ferredoxin-like_sf"/>
</dbReference>
<dbReference type="Proteomes" id="UP000010820">
    <property type="component" value="Chromosome"/>
</dbReference>
<name>L0GNU3_STUST</name>
<dbReference type="InterPro" id="IPR001709">
    <property type="entry name" value="Flavoprot_Pyr_Nucl_cyt_Rdtase"/>
</dbReference>
<accession>L0GNU3</accession>
<dbReference type="InterPro" id="IPR017938">
    <property type="entry name" value="Riboflavin_synthase-like_b-brl"/>
</dbReference>
<evidence type="ECO:0000256" key="1">
    <source>
        <dbReference type="ARBA" id="ARBA00034078"/>
    </source>
</evidence>
<evidence type="ECO:0000313" key="5">
    <source>
        <dbReference type="Proteomes" id="UP000010820"/>
    </source>
</evidence>
<dbReference type="PATRIC" id="fig|644801.3.peg.3101"/>
<dbReference type="SUPFAM" id="SSF52343">
    <property type="entry name" value="Ferredoxin reductase-like, C-terminal NADP-linked domain"/>
    <property type="match status" value="1"/>
</dbReference>
<evidence type="ECO:0000313" key="4">
    <source>
        <dbReference type="EMBL" id="AGA87686.1"/>
    </source>
</evidence>
<dbReference type="HOGENOM" id="CLU_003827_7_0_6"/>
<dbReference type="InterPro" id="IPR012675">
    <property type="entry name" value="Beta-grasp_dom_sf"/>
</dbReference>
<dbReference type="SUPFAM" id="SSF54292">
    <property type="entry name" value="2Fe-2S ferredoxin-like"/>
    <property type="match status" value="1"/>
</dbReference>